<dbReference type="GO" id="GO:0070062">
    <property type="term" value="C:extracellular exosome"/>
    <property type="evidence" value="ECO:0007669"/>
    <property type="project" value="TreeGrafter"/>
</dbReference>
<dbReference type="OrthoDB" id="10262375at2759"/>
<evidence type="ECO:0000256" key="1">
    <source>
        <dbReference type="ARBA" id="ARBA00022737"/>
    </source>
</evidence>
<keyword evidence="2" id="KW-0802">TPR repeat</keyword>
<sequence length="839" mass="97702">MPIILGEGYFSEKLILETPNFSYDGSLVSWPNLPLLTVTITQDHEPLVSSNEAINFLNITVESIYNLPESFTENLEYKSGTITYIDSKVPENVVFEHGSWTRYRDVERTKRWNTLGNLENRGRLSKYKLDCDFMGIKNLFKKQINLTEKMCENIPRIEWNAVHRCILWESGIEAMADHIKSYKYWPFQFMLVEKTSPVKSKTAPAPKVQLYQCYVDLSELLFPGKRNCRVVGQLYTYNATDITERTGIENNIFLLETRGKEAKDREKKHKSSKISSNTALTSAKKEPTIVVIEVELHKPFVVCRIIPDFSNLIEDMIPKTKKKSPYVYTGDLAETHYKNCIRKLVEIITENYRDELTCFTQYLYKTGVYLSIRQTLRSKVSMVLDQRFKMPPNLIDTHQTQNFIVSVFSYLVDQMNFAINTVVEGRSTDDLTPTVNEETMYLHAEEAYELDDLDKAKNYYKTVITASKSNPGPWTRYAIFLKRIGDIERAKHCCLEAISLDRKYVFALLVYAAILFENGDYKETEVFLSAITDFYPRFFEGWAILHLFYMRTDYYPGIDLTLRVAEKCIKDKTQPIKFPHESFEWYTAHCPDDNLYIKTAIFLLKLHLCEFAGIALAAELSESNRSTPFLYYMAVDHYLSGRYEDALSHLDEAKYNYGMDYSIGSLMGHCYFKMGDIEKAIECYEFTRMLFDRPIDLHLVEIRLGYHYYNTGNYKRAKKVFLSTCKTSPTSQTWLGAGISCYELNEYTEAETTLSEANRIDNHNADAWGYLCLLNMALRRYDEFCQCYREMVKNNLKNRKLWLRITNAMEALDYAPPILETESDSLMEDYSEEASEEQF</sequence>
<dbReference type="InterPro" id="IPR011990">
    <property type="entry name" value="TPR-like_helical_dom_sf"/>
</dbReference>
<protein>
    <submittedName>
        <fullName evidence="3">Tetratricopeptide repeat protein 18</fullName>
    </submittedName>
</protein>
<accession>A0A154PQ34</accession>
<dbReference type="PANTHER" id="PTHR44314:SF1">
    <property type="entry name" value="CILIA- AND FLAGELLA-ASSOCIATED PROTEIN 70"/>
    <property type="match status" value="1"/>
</dbReference>
<dbReference type="STRING" id="178035.A0A154PQ34"/>
<evidence type="ECO:0000256" key="2">
    <source>
        <dbReference type="ARBA" id="ARBA00022803"/>
    </source>
</evidence>
<dbReference type="Pfam" id="PF13181">
    <property type="entry name" value="TPR_8"/>
    <property type="match status" value="3"/>
</dbReference>
<evidence type="ECO:0000313" key="3">
    <source>
        <dbReference type="EMBL" id="KZC13999.1"/>
    </source>
</evidence>
<dbReference type="SUPFAM" id="SSF48452">
    <property type="entry name" value="TPR-like"/>
    <property type="match status" value="2"/>
</dbReference>
<dbReference type="GO" id="GO:0031514">
    <property type="term" value="C:motile cilium"/>
    <property type="evidence" value="ECO:0007669"/>
    <property type="project" value="TreeGrafter"/>
</dbReference>
<organism evidence="3 4">
    <name type="scientific">Dufourea novaeangliae</name>
    <name type="common">Sweat bee</name>
    <dbReference type="NCBI Taxonomy" id="178035"/>
    <lineage>
        <taxon>Eukaryota</taxon>
        <taxon>Metazoa</taxon>
        <taxon>Ecdysozoa</taxon>
        <taxon>Arthropoda</taxon>
        <taxon>Hexapoda</taxon>
        <taxon>Insecta</taxon>
        <taxon>Pterygota</taxon>
        <taxon>Neoptera</taxon>
        <taxon>Endopterygota</taxon>
        <taxon>Hymenoptera</taxon>
        <taxon>Apocrita</taxon>
        <taxon>Aculeata</taxon>
        <taxon>Apoidea</taxon>
        <taxon>Anthophila</taxon>
        <taxon>Halictidae</taxon>
        <taxon>Rophitinae</taxon>
        <taxon>Dufourea</taxon>
    </lineage>
</organism>
<dbReference type="InterPro" id="IPR019734">
    <property type="entry name" value="TPR_rpt"/>
</dbReference>
<dbReference type="Gene3D" id="1.25.40.10">
    <property type="entry name" value="Tetratricopeptide repeat domain"/>
    <property type="match status" value="3"/>
</dbReference>
<reference evidence="3 4" key="1">
    <citation type="submission" date="2015-07" db="EMBL/GenBank/DDBJ databases">
        <title>The genome of Dufourea novaeangliae.</title>
        <authorList>
            <person name="Pan H."/>
            <person name="Kapheim K."/>
        </authorList>
    </citation>
    <scope>NUCLEOTIDE SEQUENCE [LARGE SCALE GENOMIC DNA]</scope>
    <source>
        <strain evidence="3">0120121106</strain>
        <tissue evidence="3">Whole body</tissue>
    </source>
</reference>
<dbReference type="GO" id="GO:0060271">
    <property type="term" value="P:cilium assembly"/>
    <property type="evidence" value="ECO:0007669"/>
    <property type="project" value="TreeGrafter"/>
</dbReference>
<dbReference type="EMBL" id="KQ435030">
    <property type="protein sequence ID" value="KZC13999.1"/>
    <property type="molecule type" value="Genomic_DNA"/>
</dbReference>
<name>A0A154PQ34_DUFNO</name>
<dbReference type="InterPro" id="IPR052628">
    <property type="entry name" value="CFAP70"/>
</dbReference>
<dbReference type="AlphaFoldDB" id="A0A154PQ34"/>
<dbReference type="Proteomes" id="UP000076502">
    <property type="component" value="Unassembled WGS sequence"/>
</dbReference>
<gene>
    <name evidence="3" type="ORF">WN55_06529</name>
</gene>
<evidence type="ECO:0000313" key="4">
    <source>
        <dbReference type="Proteomes" id="UP000076502"/>
    </source>
</evidence>
<dbReference type="PANTHER" id="PTHR44314">
    <property type="entry name" value="CILIA- AND FLAGELLA-ASSOCIATED PROTEIN 70"/>
    <property type="match status" value="1"/>
</dbReference>
<proteinExistence type="predicted"/>
<keyword evidence="4" id="KW-1185">Reference proteome</keyword>
<dbReference type="SMART" id="SM00028">
    <property type="entry name" value="TPR"/>
    <property type="match status" value="6"/>
</dbReference>
<keyword evidence="1" id="KW-0677">Repeat</keyword>
<dbReference type="GO" id="GO:0003341">
    <property type="term" value="P:cilium movement"/>
    <property type="evidence" value="ECO:0007669"/>
    <property type="project" value="TreeGrafter"/>
</dbReference>